<keyword evidence="2" id="KW-1003">Cell membrane</keyword>
<feature type="transmembrane region" description="Helical" evidence="8">
    <location>
        <begin position="274"/>
        <end position="294"/>
    </location>
</feature>
<evidence type="ECO:0000313" key="13">
    <source>
        <dbReference type="Proteomes" id="UP001153199"/>
    </source>
</evidence>
<evidence type="ECO:0000256" key="4">
    <source>
        <dbReference type="ARBA" id="ARBA00022679"/>
    </source>
</evidence>
<feature type="transmembrane region" description="Helical" evidence="8">
    <location>
        <begin position="465"/>
        <end position="482"/>
    </location>
</feature>
<evidence type="ECO:0000256" key="8">
    <source>
        <dbReference type="SAM" id="Phobius"/>
    </source>
</evidence>
<evidence type="ECO:0000256" key="6">
    <source>
        <dbReference type="ARBA" id="ARBA00022989"/>
    </source>
</evidence>
<dbReference type="GO" id="GO:0005886">
    <property type="term" value="C:plasma membrane"/>
    <property type="evidence" value="ECO:0007669"/>
    <property type="project" value="UniProtKB-SubCell"/>
</dbReference>
<keyword evidence="7 8" id="KW-0472">Membrane</keyword>
<evidence type="ECO:0000256" key="1">
    <source>
        <dbReference type="ARBA" id="ARBA00004651"/>
    </source>
</evidence>
<dbReference type="EMBL" id="JAMWFV010000002">
    <property type="protein sequence ID" value="MDG6144738.1"/>
    <property type="molecule type" value="Genomic_DNA"/>
</dbReference>
<dbReference type="EMBL" id="CP086395">
    <property type="protein sequence ID" value="USJ19496.1"/>
    <property type="molecule type" value="Genomic_DNA"/>
</dbReference>
<dbReference type="AlphaFoldDB" id="A0A9Q9D637"/>
<feature type="domain" description="Glycosyltransferase RgtA/B/C/D-like" evidence="9">
    <location>
        <begin position="138"/>
        <end position="291"/>
    </location>
</feature>
<keyword evidence="4 11" id="KW-0808">Transferase</keyword>
<feature type="transmembrane region" description="Helical" evidence="8">
    <location>
        <begin position="489"/>
        <end position="506"/>
    </location>
</feature>
<dbReference type="GO" id="GO:0016763">
    <property type="term" value="F:pentosyltransferase activity"/>
    <property type="evidence" value="ECO:0007669"/>
    <property type="project" value="TreeGrafter"/>
</dbReference>
<feature type="transmembrane region" description="Helical" evidence="8">
    <location>
        <begin position="44"/>
        <end position="66"/>
    </location>
</feature>
<feature type="transmembrane region" description="Helical" evidence="8">
    <location>
        <begin position="12"/>
        <end position="32"/>
    </location>
</feature>
<dbReference type="InterPro" id="IPR038731">
    <property type="entry name" value="RgtA/B/C-like"/>
</dbReference>
<reference evidence="11" key="1">
    <citation type="journal article" date="2022" name="Front. Microbiol.">
        <title>Feed Insects as a Reservoir of Granadaene-Producing Lactococci.</title>
        <authorList>
            <person name="Neuzil-Bunesova V."/>
            <person name="Ramirez Garcia A."/>
            <person name="Modrackova N."/>
            <person name="Makovska M."/>
            <person name="Sabolova M."/>
            <person name="Sproer C."/>
            <person name="Bunk B."/>
            <person name="Blom J."/>
            <person name="Schwab C."/>
        </authorList>
    </citation>
    <scope>NUCLEOTIDE SEQUENCE</scope>
    <source>
        <strain evidence="11">I4/6O</strain>
    </source>
</reference>
<proteinExistence type="predicted"/>
<gene>
    <name evidence="11" type="ORF">LMK00_06575</name>
    <name evidence="10" type="ORF">NF717_03555</name>
</gene>
<dbReference type="Proteomes" id="UP001056730">
    <property type="component" value="Chromosome"/>
</dbReference>
<dbReference type="Proteomes" id="UP001153199">
    <property type="component" value="Unassembled WGS sequence"/>
</dbReference>
<organism evidence="11 12">
    <name type="scientific">Lactococcus formosensis</name>
    <dbReference type="NCBI Taxonomy" id="1281486"/>
    <lineage>
        <taxon>Bacteria</taxon>
        <taxon>Bacillati</taxon>
        <taxon>Bacillota</taxon>
        <taxon>Bacilli</taxon>
        <taxon>Lactobacillales</taxon>
        <taxon>Streptococcaceae</taxon>
        <taxon>Lactococcus</taxon>
    </lineage>
</organism>
<evidence type="ECO:0000256" key="7">
    <source>
        <dbReference type="ARBA" id="ARBA00023136"/>
    </source>
</evidence>
<reference evidence="10" key="2">
    <citation type="submission" date="2022-06" db="EMBL/GenBank/DDBJ databases">
        <title>Lactococcus from bovine mastitis in China.</title>
        <authorList>
            <person name="Lin Y."/>
            <person name="Han B."/>
        </authorList>
    </citation>
    <scope>NUCLEOTIDE SEQUENCE</scope>
    <source>
        <strain evidence="10">Ningxia-I-26</strain>
    </source>
</reference>
<feature type="transmembrane region" description="Helical" evidence="8">
    <location>
        <begin position="435"/>
        <end position="453"/>
    </location>
</feature>
<keyword evidence="5 8" id="KW-0812">Transmembrane</keyword>
<evidence type="ECO:0000256" key="3">
    <source>
        <dbReference type="ARBA" id="ARBA00022676"/>
    </source>
</evidence>
<accession>A0A9Q9D637</accession>
<dbReference type="KEGG" id="lfo:LMK00_06575"/>
<dbReference type="EC" id="2.4.-.-" evidence="11"/>
<evidence type="ECO:0000256" key="2">
    <source>
        <dbReference type="ARBA" id="ARBA00022475"/>
    </source>
</evidence>
<evidence type="ECO:0000313" key="10">
    <source>
        <dbReference type="EMBL" id="MDG6144738.1"/>
    </source>
</evidence>
<protein>
    <submittedName>
        <fullName evidence="11">Glycosyltransferase family 39 protein</fullName>
        <ecNumber evidence="11">2.4.-.-</ecNumber>
    </submittedName>
</protein>
<dbReference type="PANTHER" id="PTHR33908">
    <property type="entry name" value="MANNOSYLTRANSFERASE YKCB-RELATED"/>
    <property type="match status" value="1"/>
</dbReference>
<keyword evidence="3 11" id="KW-0328">Glycosyltransferase</keyword>
<dbReference type="PANTHER" id="PTHR33908:SF11">
    <property type="entry name" value="MEMBRANE PROTEIN"/>
    <property type="match status" value="1"/>
</dbReference>
<comment type="subcellular location">
    <subcellularLocation>
        <location evidence="1">Cell membrane</location>
        <topology evidence="1">Multi-pass membrane protein</topology>
    </subcellularLocation>
</comment>
<dbReference type="GO" id="GO:0009103">
    <property type="term" value="P:lipopolysaccharide biosynthetic process"/>
    <property type="evidence" value="ECO:0007669"/>
    <property type="project" value="UniProtKB-ARBA"/>
</dbReference>
<feature type="transmembrane region" description="Helical" evidence="8">
    <location>
        <begin position="138"/>
        <end position="160"/>
    </location>
</feature>
<feature type="transmembrane region" description="Helical" evidence="8">
    <location>
        <begin position="78"/>
        <end position="104"/>
    </location>
</feature>
<keyword evidence="6 8" id="KW-1133">Transmembrane helix</keyword>
<name>A0A9Q9D637_9LACT</name>
<feature type="transmembrane region" description="Helical" evidence="8">
    <location>
        <begin position="234"/>
        <end position="262"/>
    </location>
</feature>
<evidence type="ECO:0000259" key="9">
    <source>
        <dbReference type="Pfam" id="PF13231"/>
    </source>
</evidence>
<evidence type="ECO:0000313" key="11">
    <source>
        <dbReference type="EMBL" id="USJ19496.1"/>
    </source>
</evidence>
<dbReference type="InterPro" id="IPR050297">
    <property type="entry name" value="LipidA_mod_glycosyltrf_83"/>
</dbReference>
<evidence type="ECO:0000313" key="12">
    <source>
        <dbReference type="Proteomes" id="UP001056730"/>
    </source>
</evidence>
<dbReference type="RefSeq" id="WP_252175065.1">
    <property type="nucleotide sequence ID" value="NZ_CP086395.1"/>
</dbReference>
<feature type="transmembrane region" description="Helical" evidence="8">
    <location>
        <begin position="181"/>
        <end position="199"/>
    </location>
</feature>
<evidence type="ECO:0000256" key="5">
    <source>
        <dbReference type="ARBA" id="ARBA00022692"/>
    </source>
</evidence>
<feature type="transmembrane region" description="Helical" evidence="8">
    <location>
        <begin position="205"/>
        <end position="222"/>
    </location>
</feature>
<keyword evidence="13" id="KW-1185">Reference proteome</keyword>
<sequence>MIKNSKKVINKTNFLYEALFVVAFLLSSFWLFSAIRSENFSLELIYSQNGAYIFILSLIALTVSYLNRDKLKNWLSYVIRFLCNNIVAVFGVMILFQIVTLLFASGLSGYDVYGLYHAAMGDINSQKWTYLQNYPNNFLLFLFMRIVHSLTLLQILNIIAIDFSIAMSYFTAKRLFDKQTARYSILLFIATLGFSPWFLNTYSDTFVLPFVSLGIFFLTCWSEKSIAPHYRIMSLLSAGFFSSIAYYLKPSAIIFVIAYFLISILKLGKFKSFFISFLVFIIGALVFAMPFTLYKNNQNYVHFDKNKVFPMTHFLMLGISKNGMYNRPDVQLTRSAKTAKEKKEVNIKVFKQRLKQLRTLGYAKFLYEKYCKTVHDGTYAWGADGAGKTGFLVTSNLNPSEKLSPFIHSNFGSFLRSFIYTDGNGQGYTNGKNTFFYRFIAQIIYIIMIFGILLSTLKSRYDFKVMWLLLSMIGLMLFLLLFEGGRSRYLIQTLPVFVILAAYGYHSKFGTQNLKSRSKNK</sequence>
<dbReference type="Pfam" id="PF13231">
    <property type="entry name" value="PMT_2"/>
    <property type="match status" value="1"/>
</dbReference>